<dbReference type="EMBL" id="SGWQ01000001">
    <property type="protein sequence ID" value="RZS44251.1"/>
    <property type="molecule type" value="Genomic_DNA"/>
</dbReference>
<evidence type="ECO:0000313" key="3">
    <source>
        <dbReference type="Proteomes" id="UP000294257"/>
    </source>
</evidence>
<dbReference type="RefSeq" id="WP_130341957.1">
    <property type="nucleotide sequence ID" value="NZ_SGWQ01000001.1"/>
</dbReference>
<proteinExistence type="predicted"/>
<dbReference type="InterPro" id="IPR004843">
    <property type="entry name" value="Calcineurin-like_PHP"/>
</dbReference>
<dbReference type="Gene3D" id="3.60.21.10">
    <property type="match status" value="1"/>
</dbReference>
<organism evidence="2 3">
    <name type="scientific">Herbihabitans rhizosphaerae</name>
    <dbReference type="NCBI Taxonomy" id="1872711"/>
    <lineage>
        <taxon>Bacteria</taxon>
        <taxon>Bacillati</taxon>
        <taxon>Actinomycetota</taxon>
        <taxon>Actinomycetes</taxon>
        <taxon>Pseudonocardiales</taxon>
        <taxon>Pseudonocardiaceae</taxon>
        <taxon>Herbihabitans</taxon>
    </lineage>
</organism>
<evidence type="ECO:0000259" key="1">
    <source>
        <dbReference type="Pfam" id="PF00149"/>
    </source>
</evidence>
<dbReference type="InterPro" id="IPR051693">
    <property type="entry name" value="UPF0046_metallophosphoest"/>
</dbReference>
<dbReference type="InterPro" id="IPR029052">
    <property type="entry name" value="Metallo-depent_PP-like"/>
</dbReference>
<dbReference type="AlphaFoldDB" id="A0A4Q7L6M3"/>
<feature type="domain" description="Calcineurin-like phosphoesterase" evidence="1">
    <location>
        <begin position="16"/>
        <end position="189"/>
    </location>
</feature>
<evidence type="ECO:0000313" key="2">
    <source>
        <dbReference type="EMBL" id="RZS44251.1"/>
    </source>
</evidence>
<dbReference type="Proteomes" id="UP000294257">
    <property type="component" value="Unassembled WGS sequence"/>
</dbReference>
<name>A0A4Q7L6M3_9PSEU</name>
<dbReference type="Pfam" id="PF00149">
    <property type="entry name" value="Metallophos"/>
    <property type="match status" value="1"/>
</dbReference>
<dbReference type="PANTHER" id="PTHR12905">
    <property type="entry name" value="METALLOPHOSPHOESTERASE"/>
    <property type="match status" value="1"/>
</dbReference>
<reference evidence="2 3" key="1">
    <citation type="submission" date="2019-02" db="EMBL/GenBank/DDBJ databases">
        <title>Genomic Encyclopedia of Type Strains, Phase IV (KMG-IV): sequencing the most valuable type-strain genomes for metagenomic binning, comparative biology and taxonomic classification.</title>
        <authorList>
            <person name="Goeker M."/>
        </authorList>
    </citation>
    <scope>NUCLEOTIDE SEQUENCE [LARGE SCALE GENOMIC DNA]</scope>
    <source>
        <strain evidence="2 3">DSM 101727</strain>
    </source>
</reference>
<accession>A0A4Q7L6M3</accession>
<dbReference type="OrthoDB" id="9783591at2"/>
<dbReference type="GO" id="GO:0016787">
    <property type="term" value="F:hydrolase activity"/>
    <property type="evidence" value="ECO:0007669"/>
    <property type="project" value="InterPro"/>
</dbReference>
<dbReference type="PANTHER" id="PTHR12905:SF0">
    <property type="entry name" value="CALCINEURIN-LIKE PHOSPHOESTERASE DOMAIN-CONTAINING PROTEIN"/>
    <property type="match status" value="1"/>
</dbReference>
<keyword evidence="3" id="KW-1185">Reference proteome</keyword>
<gene>
    <name evidence="2" type="ORF">EV193_101126</name>
</gene>
<dbReference type="SUPFAM" id="SSF56300">
    <property type="entry name" value="Metallo-dependent phosphatases"/>
    <property type="match status" value="1"/>
</dbReference>
<sequence>MARVLAVADEVVEHLWTEQVRRHDVDLILGAGDLPFDYLEHLSNTLDKPCVFVPGNHDPDLGGYTRVRGLWLRGGFPARWPGPAGGSNVDGRLTERAGLVIAGLGGSIRYNDGVNQWTEQQQARRARRLARTVAWQRFRGLHGVDVLLTHSPPRGVGDREDAPHRGFVCLHDTVRRLRPKLLVHGHIHPHGEAVPDRTLDGTRVVNVVGYRVLDIPTSDHARGTTHAR</sequence>
<protein>
    <submittedName>
        <fullName evidence="2">Icc-related predicted phosphoesterase</fullName>
    </submittedName>
</protein>
<comment type="caution">
    <text evidence="2">The sequence shown here is derived from an EMBL/GenBank/DDBJ whole genome shotgun (WGS) entry which is preliminary data.</text>
</comment>